<gene>
    <name evidence="2" type="ORF">AFUS01_LOCUS28090</name>
</gene>
<protein>
    <submittedName>
        <fullName evidence="2">Uncharacterized protein</fullName>
    </submittedName>
</protein>
<accession>A0A8J2PL04</accession>
<evidence type="ECO:0000313" key="3">
    <source>
        <dbReference type="Proteomes" id="UP000708208"/>
    </source>
</evidence>
<sequence length="75" mass="8452">MDFMSNLGPTGQESFATSMNKYPATAIRKKYNDKGWRSKPFFPSMASAPAFNPSTKSILKTQPKTRRFPANLPHQ</sequence>
<dbReference type="Proteomes" id="UP000708208">
    <property type="component" value="Unassembled WGS sequence"/>
</dbReference>
<name>A0A8J2PL04_9HEXA</name>
<evidence type="ECO:0000313" key="2">
    <source>
        <dbReference type="EMBL" id="CAG7817529.1"/>
    </source>
</evidence>
<organism evidence="2 3">
    <name type="scientific">Allacma fusca</name>
    <dbReference type="NCBI Taxonomy" id="39272"/>
    <lineage>
        <taxon>Eukaryota</taxon>
        <taxon>Metazoa</taxon>
        <taxon>Ecdysozoa</taxon>
        <taxon>Arthropoda</taxon>
        <taxon>Hexapoda</taxon>
        <taxon>Collembola</taxon>
        <taxon>Symphypleona</taxon>
        <taxon>Sminthuridae</taxon>
        <taxon>Allacma</taxon>
    </lineage>
</organism>
<feature type="compositionally biased region" description="Polar residues" evidence="1">
    <location>
        <begin position="52"/>
        <end position="62"/>
    </location>
</feature>
<keyword evidence="3" id="KW-1185">Reference proteome</keyword>
<dbReference type="AlphaFoldDB" id="A0A8J2PL04"/>
<reference evidence="2" key="1">
    <citation type="submission" date="2021-06" db="EMBL/GenBank/DDBJ databases">
        <authorList>
            <person name="Hodson N. C."/>
            <person name="Mongue J. A."/>
            <person name="Jaron S. K."/>
        </authorList>
    </citation>
    <scope>NUCLEOTIDE SEQUENCE</scope>
</reference>
<evidence type="ECO:0000256" key="1">
    <source>
        <dbReference type="SAM" id="MobiDB-lite"/>
    </source>
</evidence>
<feature type="region of interest" description="Disordered" evidence="1">
    <location>
        <begin position="52"/>
        <end position="75"/>
    </location>
</feature>
<dbReference type="EMBL" id="CAJVCH010396474">
    <property type="protein sequence ID" value="CAG7817529.1"/>
    <property type="molecule type" value="Genomic_DNA"/>
</dbReference>
<comment type="caution">
    <text evidence="2">The sequence shown here is derived from an EMBL/GenBank/DDBJ whole genome shotgun (WGS) entry which is preliminary data.</text>
</comment>
<proteinExistence type="predicted"/>